<evidence type="ECO:0000256" key="1">
    <source>
        <dbReference type="SAM" id="Phobius"/>
    </source>
</evidence>
<proteinExistence type="predicted"/>
<reference evidence="2 3" key="1">
    <citation type="submission" date="2021-06" db="EMBL/GenBank/DDBJ databases">
        <title>A haploid diamondback moth (Plutella xylostella L.) genome assembly resolves 31 chromosomes and identifies a diamide resistance mutation.</title>
        <authorList>
            <person name="Ward C.M."/>
            <person name="Perry K.D."/>
            <person name="Baker G."/>
            <person name="Powis K."/>
            <person name="Heckel D.G."/>
            <person name="Baxter S.W."/>
        </authorList>
    </citation>
    <scope>NUCLEOTIDE SEQUENCE [LARGE SCALE GENOMIC DNA]</scope>
    <source>
        <strain evidence="2 3">LV</strain>
        <tissue evidence="2">Single pupa</tissue>
    </source>
</reference>
<organism evidence="2 3">
    <name type="scientific">Plutella xylostella</name>
    <name type="common">Diamondback moth</name>
    <name type="synonym">Plutella maculipennis</name>
    <dbReference type="NCBI Taxonomy" id="51655"/>
    <lineage>
        <taxon>Eukaryota</taxon>
        <taxon>Metazoa</taxon>
        <taxon>Ecdysozoa</taxon>
        <taxon>Arthropoda</taxon>
        <taxon>Hexapoda</taxon>
        <taxon>Insecta</taxon>
        <taxon>Pterygota</taxon>
        <taxon>Neoptera</taxon>
        <taxon>Endopterygota</taxon>
        <taxon>Lepidoptera</taxon>
        <taxon>Glossata</taxon>
        <taxon>Ditrysia</taxon>
        <taxon>Yponomeutoidea</taxon>
        <taxon>Plutellidae</taxon>
        <taxon>Plutella</taxon>
    </lineage>
</organism>
<keyword evidence="3" id="KW-1185">Reference proteome</keyword>
<gene>
    <name evidence="2" type="ORF">JYU34_021572</name>
</gene>
<dbReference type="EMBL" id="JAHIBW010000029">
    <property type="protein sequence ID" value="KAG7296414.1"/>
    <property type="molecule type" value="Genomic_DNA"/>
</dbReference>
<name>A0ABQ7PTX6_PLUXY</name>
<feature type="transmembrane region" description="Helical" evidence="1">
    <location>
        <begin position="97"/>
        <end position="120"/>
    </location>
</feature>
<protein>
    <submittedName>
        <fullName evidence="2">Uncharacterized protein</fullName>
    </submittedName>
</protein>
<feature type="transmembrane region" description="Helical" evidence="1">
    <location>
        <begin position="12"/>
        <end position="34"/>
    </location>
</feature>
<accession>A0ABQ7PTX6</accession>
<dbReference type="Proteomes" id="UP000823941">
    <property type="component" value="Chromosome 29"/>
</dbReference>
<sequence>MYFIRNSHSFMFLWPNCYLQYLVIYLSTLPTYYLSLASNWHHKSVSLSDSKEPIRFPNKLHRYRERGLRPPLLVLAAAAARPAIYRFHLDHVDGEIFAIKVVIPYLHLCTYLLTFLSPLLL</sequence>
<evidence type="ECO:0000313" key="2">
    <source>
        <dbReference type="EMBL" id="KAG7296414.1"/>
    </source>
</evidence>
<keyword evidence="1" id="KW-0812">Transmembrane</keyword>
<keyword evidence="1" id="KW-0472">Membrane</keyword>
<evidence type="ECO:0000313" key="3">
    <source>
        <dbReference type="Proteomes" id="UP000823941"/>
    </source>
</evidence>
<comment type="caution">
    <text evidence="2">The sequence shown here is derived from an EMBL/GenBank/DDBJ whole genome shotgun (WGS) entry which is preliminary data.</text>
</comment>
<keyword evidence="1" id="KW-1133">Transmembrane helix</keyword>